<protein>
    <submittedName>
        <fullName evidence="2">Uncharacterized protein</fullName>
    </submittedName>
</protein>
<feature type="chain" id="PRO_5030942126" evidence="1">
    <location>
        <begin position="20"/>
        <end position="294"/>
    </location>
</feature>
<name>A0A7S0LUB8_9EUKA</name>
<reference evidence="2" key="1">
    <citation type="submission" date="2021-01" db="EMBL/GenBank/DDBJ databases">
        <authorList>
            <person name="Corre E."/>
            <person name="Pelletier E."/>
            <person name="Niang G."/>
            <person name="Scheremetjew M."/>
            <person name="Finn R."/>
            <person name="Kale V."/>
            <person name="Holt S."/>
            <person name="Cochrane G."/>
            <person name="Meng A."/>
            <person name="Brown T."/>
            <person name="Cohen L."/>
        </authorList>
    </citation>
    <scope>NUCLEOTIDE SEQUENCE</scope>
    <source>
        <strain evidence="2">PLY182g</strain>
    </source>
</reference>
<keyword evidence="1" id="KW-0732">Signal</keyword>
<evidence type="ECO:0000313" key="2">
    <source>
        <dbReference type="EMBL" id="CAD8620509.1"/>
    </source>
</evidence>
<accession>A0A7S0LUB8</accession>
<dbReference type="InterPro" id="IPR032801">
    <property type="entry name" value="PXL2A/B/C"/>
</dbReference>
<dbReference type="EMBL" id="HBEY01049717">
    <property type="protein sequence ID" value="CAD8620509.1"/>
    <property type="molecule type" value="Transcribed_RNA"/>
</dbReference>
<dbReference type="Pfam" id="PF13911">
    <property type="entry name" value="AhpC-TSA_2"/>
    <property type="match status" value="1"/>
</dbReference>
<dbReference type="AlphaFoldDB" id="A0A7S0LUB8"/>
<sequence>MLLAMRNVLALLLAGFTVGFKVPIRAATAATALRAVSLPRVSDGENVDLGAALARTTEKTMLCFGTHAADFNTVEYMQRLRVFLPKLQAKGISRVLMVVNGDASQVAKLAGLLDMPVMVELLADPAGEAGRAFGVSRGFRPDDERLSSFAKLFVVGIGLGPPWGTLWPVMRGYLGDRNGRREWIQASLQQGQSAGRWPDPLQLSEDGERVIANAFDNTPLLGGWGVRPFELATLRLQNLIMQAQNWGQLKPLDDRCLTQLGGCTVVGAGGETLYSWVDQGLCDLPDMEDLIEAL</sequence>
<evidence type="ECO:0000256" key="1">
    <source>
        <dbReference type="SAM" id="SignalP"/>
    </source>
</evidence>
<gene>
    <name evidence="2" type="ORF">CPEL01642_LOCUS23892</name>
</gene>
<proteinExistence type="predicted"/>
<organism evidence="2">
    <name type="scientific">Coccolithus braarudii</name>
    <dbReference type="NCBI Taxonomy" id="221442"/>
    <lineage>
        <taxon>Eukaryota</taxon>
        <taxon>Haptista</taxon>
        <taxon>Haptophyta</taxon>
        <taxon>Prymnesiophyceae</taxon>
        <taxon>Coccolithales</taxon>
        <taxon>Coccolithaceae</taxon>
        <taxon>Coccolithus</taxon>
    </lineage>
</organism>
<feature type="signal peptide" evidence="1">
    <location>
        <begin position="1"/>
        <end position="19"/>
    </location>
</feature>